<evidence type="ECO:0000256" key="3">
    <source>
        <dbReference type="ARBA" id="ARBA00021717"/>
    </source>
</evidence>
<evidence type="ECO:0000256" key="10">
    <source>
        <dbReference type="RuleBase" id="RU362071"/>
    </source>
</evidence>
<dbReference type="PANTHER" id="PTHR30065">
    <property type="entry name" value="FLAGELLAR BIOSYNTHETIC PROTEIN FLIR"/>
    <property type="match status" value="1"/>
</dbReference>
<evidence type="ECO:0000256" key="6">
    <source>
        <dbReference type="ARBA" id="ARBA00022989"/>
    </source>
</evidence>
<sequence length="261" mass="28801">MNELLISEAQLNQFIGQYLWPLLRVSAFYFAVPVIGARMVPARVRILLSLLTVMLLSPMLPEIPTTPFLSLGGMVMVVKEVLIGLALGFMLQVVMHVFVLAGQLIAMKMGLGFASMNDPSNGVSVTVLSQFYLLMTTLLFLSINGHLIVIQMLVDSYEAFPLTGEGLQPSHFFTVFSMGSWMFSVALVICLPLFTSLLVVNMSFGVMSRSAPQMNVFTVGFPITLIFGLLLMWYGLGNFLPLFESIMQEGFLIVLQLLEAP</sequence>
<gene>
    <name evidence="11" type="primary">fliR</name>
    <name evidence="11" type="ORF">C4F51_09440</name>
</gene>
<evidence type="ECO:0000256" key="1">
    <source>
        <dbReference type="ARBA" id="ARBA00002578"/>
    </source>
</evidence>
<keyword evidence="11" id="KW-0966">Cell projection</keyword>
<evidence type="ECO:0000313" key="11">
    <source>
        <dbReference type="EMBL" id="MBE8717411.1"/>
    </source>
</evidence>
<feature type="transmembrane region" description="Helical" evidence="10">
    <location>
        <begin position="44"/>
        <end position="61"/>
    </location>
</feature>
<evidence type="ECO:0000256" key="4">
    <source>
        <dbReference type="ARBA" id="ARBA00022475"/>
    </source>
</evidence>
<feature type="transmembrane region" description="Helical" evidence="10">
    <location>
        <begin position="131"/>
        <end position="154"/>
    </location>
</feature>
<accession>A0A928V5U3</accession>
<dbReference type="Proteomes" id="UP000652567">
    <property type="component" value="Unassembled WGS sequence"/>
</dbReference>
<feature type="transmembrane region" description="Helical" evidence="10">
    <location>
        <begin position="18"/>
        <end position="37"/>
    </location>
</feature>
<dbReference type="PRINTS" id="PR00953">
    <property type="entry name" value="TYPE3IMRPROT"/>
</dbReference>
<protein>
    <recommendedName>
        <fullName evidence="3 9">Flagellar biosynthetic protein FliR</fullName>
    </recommendedName>
</protein>
<evidence type="ECO:0000313" key="12">
    <source>
        <dbReference type="Proteomes" id="UP000652567"/>
    </source>
</evidence>
<evidence type="ECO:0000256" key="2">
    <source>
        <dbReference type="ARBA" id="ARBA00009772"/>
    </source>
</evidence>
<evidence type="ECO:0000256" key="5">
    <source>
        <dbReference type="ARBA" id="ARBA00022692"/>
    </source>
</evidence>
<keyword evidence="7 10" id="KW-0472">Membrane</keyword>
<comment type="caution">
    <text evidence="11">The sequence shown here is derived from an EMBL/GenBank/DDBJ whole genome shotgun (WGS) entry which is preliminary data.</text>
</comment>
<keyword evidence="8 10" id="KW-0975">Bacterial flagellum</keyword>
<keyword evidence="12" id="KW-1185">Reference proteome</keyword>
<keyword evidence="4 10" id="KW-1003">Cell membrane</keyword>
<dbReference type="InterPro" id="IPR006303">
    <property type="entry name" value="FliR"/>
</dbReference>
<dbReference type="GO" id="GO:0005886">
    <property type="term" value="C:plasma membrane"/>
    <property type="evidence" value="ECO:0007669"/>
    <property type="project" value="UniProtKB-SubCell"/>
</dbReference>
<feature type="transmembrane region" description="Helical" evidence="10">
    <location>
        <begin position="81"/>
        <end position="106"/>
    </location>
</feature>
<comment type="function">
    <text evidence="1 10">Role in flagellar biosynthesis.</text>
</comment>
<keyword evidence="11" id="KW-0969">Cilium</keyword>
<dbReference type="EMBL" id="PRDL01000001">
    <property type="protein sequence ID" value="MBE8717411.1"/>
    <property type="molecule type" value="Genomic_DNA"/>
</dbReference>
<dbReference type="InterPro" id="IPR002010">
    <property type="entry name" value="T3SS_IM_R"/>
</dbReference>
<name>A0A928V5U3_9GAMM</name>
<dbReference type="AlphaFoldDB" id="A0A928V5U3"/>
<evidence type="ECO:0000256" key="9">
    <source>
        <dbReference type="NCBIfam" id="TIGR01400"/>
    </source>
</evidence>
<keyword evidence="6 10" id="KW-1133">Transmembrane helix</keyword>
<evidence type="ECO:0000256" key="7">
    <source>
        <dbReference type="ARBA" id="ARBA00023136"/>
    </source>
</evidence>
<feature type="transmembrane region" description="Helical" evidence="10">
    <location>
        <begin position="181"/>
        <end position="204"/>
    </location>
</feature>
<dbReference type="GO" id="GO:0044780">
    <property type="term" value="P:bacterial-type flagellum assembly"/>
    <property type="evidence" value="ECO:0007669"/>
    <property type="project" value="UniProtKB-UniRule"/>
</dbReference>
<evidence type="ECO:0000256" key="8">
    <source>
        <dbReference type="ARBA" id="ARBA00023143"/>
    </source>
</evidence>
<dbReference type="GO" id="GO:0006605">
    <property type="term" value="P:protein targeting"/>
    <property type="evidence" value="ECO:0007669"/>
    <property type="project" value="UniProtKB-UniRule"/>
</dbReference>
<reference evidence="11" key="1">
    <citation type="submission" date="2018-07" db="EMBL/GenBank/DDBJ databases">
        <title>Genome assembly of strain Ka43.</title>
        <authorList>
            <person name="Kukolya J."/>
            <person name="Nagy I."/>
            <person name="Horvath B."/>
            <person name="Toth A."/>
        </authorList>
    </citation>
    <scope>NUCLEOTIDE SEQUENCE</scope>
    <source>
        <strain evidence="11">KB43</strain>
    </source>
</reference>
<keyword evidence="5 10" id="KW-0812">Transmembrane</keyword>
<comment type="similarity">
    <text evidence="2 10">Belongs to the FliR/MopE/SpaR family.</text>
</comment>
<dbReference type="NCBIfam" id="TIGR01400">
    <property type="entry name" value="fliR"/>
    <property type="match status" value="1"/>
</dbReference>
<dbReference type="PANTHER" id="PTHR30065:SF8">
    <property type="entry name" value="FLAGELLAR BIOSYNTHETIC PROTEIN FLIR"/>
    <property type="match status" value="1"/>
</dbReference>
<proteinExistence type="inferred from homology"/>
<dbReference type="RefSeq" id="WP_193909255.1">
    <property type="nucleotide sequence ID" value="NZ_PRDL01000001.1"/>
</dbReference>
<keyword evidence="11" id="KW-0282">Flagellum</keyword>
<organism evidence="11 12">
    <name type="scientific">Cellvibrio polysaccharolyticus</name>
    <dbReference type="NCBI Taxonomy" id="2082724"/>
    <lineage>
        <taxon>Bacteria</taxon>
        <taxon>Pseudomonadati</taxon>
        <taxon>Pseudomonadota</taxon>
        <taxon>Gammaproteobacteria</taxon>
        <taxon>Cellvibrionales</taxon>
        <taxon>Cellvibrionaceae</taxon>
        <taxon>Cellvibrio</taxon>
    </lineage>
</organism>
<dbReference type="GO" id="GO:0009425">
    <property type="term" value="C:bacterial-type flagellum basal body"/>
    <property type="evidence" value="ECO:0007669"/>
    <property type="project" value="UniProtKB-SubCell"/>
</dbReference>
<feature type="transmembrane region" description="Helical" evidence="10">
    <location>
        <begin position="216"/>
        <end position="236"/>
    </location>
</feature>
<dbReference type="Pfam" id="PF01311">
    <property type="entry name" value="Bac_export_1"/>
    <property type="match status" value="1"/>
</dbReference>
<comment type="subcellular location">
    <subcellularLocation>
        <location evidence="10">Cell membrane</location>
        <topology evidence="10">Multi-pass membrane protein</topology>
    </subcellularLocation>
    <subcellularLocation>
        <location evidence="10">Bacterial flagellum basal body</location>
    </subcellularLocation>
</comment>